<dbReference type="Pfam" id="PF00175">
    <property type="entry name" value="NAD_binding_1"/>
    <property type="match status" value="1"/>
</dbReference>
<comment type="caution">
    <text evidence="6">The sequence shown here is derived from an EMBL/GenBank/DDBJ whole genome shotgun (WGS) entry which is preliminary data.</text>
</comment>
<dbReference type="CDD" id="cd06189">
    <property type="entry name" value="flavin_oxioreductase"/>
    <property type="match status" value="1"/>
</dbReference>
<dbReference type="InterPro" id="IPR001433">
    <property type="entry name" value="OxRdtase_FAD/NAD-bd"/>
</dbReference>
<dbReference type="SUPFAM" id="SSF63380">
    <property type="entry name" value="Riboflavin synthase domain-like"/>
    <property type="match status" value="1"/>
</dbReference>
<dbReference type="InterPro" id="IPR017927">
    <property type="entry name" value="FAD-bd_FR_type"/>
</dbReference>
<dbReference type="CDD" id="cd00207">
    <property type="entry name" value="fer2"/>
    <property type="match status" value="1"/>
</dbReference>
<dbReference type="InterPro" id="IPR012675">
    <property type="entry name" value="Beta-grasp_dom_sf"/>
</dbReference>
<evidence type="ECO:0000256" key="2">
    <source>
        <dbReference type="ARBA" id="ARBA00023223"/>
    </source>
</evidence>
<accession>A0ABS7ZNB4</accession>
<keyword evidence="2" id="KW-0455">Luminescence</keyword>
<dbReference type="PROSITE" id="PS51384">
    <property type="entry name" value="FAD_FR"/>
    <property type="match status" value="1"/>
</dbReference>
<dbReference type="PANTHER" id="PTHR47354:SF7">
    <property type="entry name" value="NAD(P)H-FLAVIN REDUCTASE"/>
    <property type="match status" value="1"/>
</dbReference>
<dbReference type="InterPro" id="IPR036010">
    <property type="entry name" value="2Fe-2S_ferredoxin-like_sf"/>
</dbReference>
<dbReference type="EMBL" id="JAEDAH010000030">
    <property type="protein sequence ID" value="MCA6063201.1"/>
    <property type="molecule type" value="Genomic_DNA"/>
</dbReference>
<name>A0ABS7ZNB4_9GAMM</name>
<reference evidence="6 7" key="1">
    <citation type="submission" date="2020-12" db="EMBL/GenBank/DDBJ databases">
        <title>Novel Thalassolituus-related marine hydrocarbonoclastic bacteria mediated algae-derived hydrocarbons mineralization in twilight zone of the northern South China Sea.</title>
        <authorList>
            <person name="Dong C."/>
        </authorList>
    </citation>
    <scope>NUCLEOTIDE SEQUENCE [LARGE SCALE GENOMIC DNA]</scope>
    <source>
        <strain evidence="6 7">IMCC1826</strain>
    </source>
</reference>
<dbReference type="PRINTS" id="PR00410">
    <property type="entry name" value="PHEHYDRXLASE"/>
</dbReference>
<feature type="domain" description="FAD-binding FR-type" evidence="5">
    <location>
        <begin position="99"/>
        <end position="203"/>
    </location>
</feature>
<dbReference type="Proteomes" id="UP000714380">
    <property type="component" value="Unassembled WGS sequence"/>
</dbReference>
<dbReference type="PANTHER" id="PTHR47354">
    <property type="entry name" value="NADH OXIDOREDUCTASE HCR"/>
    <property type="match status" value="1"/>
</dbReference>
<feature type="domain" description="2Fe-2S ferredoxin-type" evidence="4">
    <location>
        <begin position="5"/>
        <end position="92"/>
    </location>
</feature>
<comment type="similarity">
    <text evidence="3">Belongs to the Fre/LuxG FAD/NAD(P) flavoprotein oxidoreductase family.</text>
</comment>
<evidence type="ECO:0000256" key="3">
    <source>
        <dbReference type="ARBA" id="ARBA00038177"/>
    </source>
</evidence>
<dbReference type="Gene3D" id="3.10.20.30">
    <property type="match status" value="1"/>
</dbReference>
<evidence type="ECO:0000313" key="6">
    <source>
        <dbReference type="EMBL" id="MCA6063201.1"/>
    </source>
</evidence>
<dbReference type="Pfam" id="PF00111">
    <property type="entry name" value="Fer2"/>
    <property type="match status" value="1"/>
</dbReference>
<proteinExistence type="inferred from homology"/>
<dbReference type="InterPro" id="IPR001041">
    <property type="entry name" value="2Fe-2S_ferredoxin-type"/>
</dbReference>
<sequence>MKQSHTITFQPSGVRIQCPPDQSIAEAALEQGVIVPVSCENGVCQICQAERLSGDFNFRNELGETILEHDNQVLCCVAYPQSDAEISMSDVFAPYHKPELTLACQVAGVMPLPGSVYRVELLAPAGKKVDFWPGQYLMLEVETREGKQQLPYSIACAPGTDDDNRRIELHIAANGETADDVIRYLQQAVIVRVTLPFGDCFIQPDFVRQHSATPVLMVAAGSGFSQIKSLIEGYLRWNPQQEIHLYWSNKASDAFYLSEQPLAWAEAFANFHYHPIIEQHSDGWHGRAGWIYQVIHEDFTDLSQIQMFACGSPNMVYSTLDQLEPLGLSQNNMHSDVFAYAPRG</sequence>
<dbReference type="SUPFAM" id="SSF54292">
    <property type="entry name" value="2Fe-2S ferredoxin-like"/>
    <property type="match status" value="1"/>
</dbReference>
<evidence type="ECO:0000256" key="1">
    <source>
        <dbReference type="ARBA" id="ARBA00023002"/>
    </source>
</evidence>
<dbReference type="SUPFAM" id="SSF52343">
    <property type="entry name" value="Ferredoxin reductase-like, C-terminal NADP-linked domain"/>
    <property type="match status" value="1"/>
</dbReference>
<dbReference type="Gene3D" id="3.40.50.80">
    <property type="entry name" value="Nucleotide-binding domain of ferredoxin-NADP reductase (FNR) module"/>
    <property type="match status" value="1"/>
</dbReference>
<dbReference type="RefSeq" id="WP_225672970.1">
    <property type="nucleotide sequence ID" value="NZ_JAEDAH010000030.1"/>
</dbReference>
<evidence type="ECO:0000259" key="4">
    <source>
        <dbReference type="PROSITE" id="PS51085"/>
    </source>
</evidence>
<dbReference type="PROSITE" id="PS51085">
    <property type="entry name" value="2FE2S_FER_2"/>
    <property type="match status" value="1"/>
</dbReference>
<keyword evidence="1" id="KW-0560">Oxidoreductase</keyword>
<dbReference type="Gene3D" id="2.40.30.10">
    <property type="entry name" value="Translation factors"/>
    <property type="match status" value="1"/>
</dbReference>
<keyword evidence="7" id="KW-1185">Reference proteome</keyword>
<evidence type="ECO:0000313" key="7">
    <source>
        <dbReference type="Proteomes" id="UP000714380"/>
    </source>
</evidence>
<organism evidence="6 7">
    <name type="scientific">Thalassolituus marinus</name>
    <dbReference type="NCBI Taxonomy" id="671053"/>
    <lineage>
        <taxon>Bacteria</taxon>
        <taxon>Pseudomonadati</taxon>
        <taxon>Pseudomonadota</taxon>
        <taxon>Gammaproteobacteria</taxon>
        <taxon>Oceanospirillales</taxon>
        <taxon>Oceanospirillaceae</taxon>
        <taxon>Thalassolituus</taxon>
    </lineage>
</organism>
<protein>
    <submittedName>
        <fullName evidence="6">2Fe-2S iron-sulfur cluster binding domain-containing protein</fullName>
    </submittedName>
</protein>
<dbReference type="InterPro" id="IPR039261">
    <property type="entry name" value="FNR_nucleotide-bd"/>
</dbReference>
<dbReference type="InterPro" id="IPR050415">
    <property type="entry name" value="MRET"/>
</dbReference>
<gene>
    <name evidence="6" type="ORF">I9W95_06220</name>
</gene>
<evidence type="ECO:0000259" key="5">
    <source>
        <dbReference type="PROSITE" id="PS51384"/>
    </source>
</evidence>
<dbReference type="InterPro" id="IPR017938">
    <property type="entry name" value="Riboflavin_synthase-like_b-brl"/>
</dbReference>